<proteinExistence type="predicted"/>
<dbReference type="RefSeq" id="WP_148281750.1">
    <property type="nucleotide sequence ID" value="NZ_CADILN010000013.1"/>
</dbReference>
<keyword evidence="2" id="KW-1185">Reference proteome</keyword>
<organism evidence="1 2">
    <name type="scientific">Paraburkholderia phenoliruptrix</name>
    <dbReference type="NCBI Taxonomy" id="252970"/>
    <lineage>
        <taxon>Bacteria</taxon>
        <taxon>Pseudomonadati</taxon>
        <taxon>Pseudomonadota</taxon>
        <taxon>Betaproteobacteria</taxon>
        <taxon>Burkholderiales</taxon>
        <taxon>Burkholderiaceae</taxon>
        <taxon>Paraburkholderia</taxon>
    </lineage>
</organism>
<reference evidence="1 2" key="1">
    <citation type="submission" date="2024-07" db="EMBL/GenBank/DDBJ databases">
        <title>A survey of Mimosa microsymbionts across Brazilian biomes reveals a high diversity of Paraburkholderia nodulating endemic species, but also that Cupriavidus is common as a symbiont of widespread species.</title>
        <authorList>
            <person name="Rouws L."/>
            <person name="Barauna A."/>
            <person name="Beukes C."/>
            <person name="Rouws J.R.C."/>
            <person name="De Faria S.M."/>
            <person name="Gross E."/>
            <person name="Bueno Dos Reis Junior F."/>
            <person name="Simon M.F."/>
            <person name="Maluk M."/>
            <person name="Odee D.W."/>
            <person name="Kenicer G."/>
            <person name="Young J.P.W."/>
            <person name="Reis V.M."/>
            <person name="Zilli J."/>
            <person name="James E.K."/>
        </authorList>
    </citation>
    <scope>NUCLEOTIDE SEQUENCE [LARGE SCALE GENOMIC DNA]</scope>
    <source>
        <strain evidence="1 2">BR14375</strain>
    </source>
</reference>
<dbReference type="GeneID" id="27795348"/>
<protein>
    <submittedName>
        <fullName evidence="1">Uncharacterized protein</fullName>
    </submittedName>
</protein>
<evidence type="ECO:0000313" key="1">
    <source>
        <dbReference type="EMBL" id="MEX3749811.1"/>
    </source>
</evidence>
<gene>
    <name evidence="1" type="ORF">AB3X84_07355</name>
</gene>
<sequence>MALQTGSVSRDEMCVSSSTKHANGAFAADGAGARDSVKNCAATNCAVDGAFWLDGRCGAKAGGNSDQHACRLHVNRDARKSVFTLRIRVSTER</sequence>
<evidence type="ECO:0000313" key="2">
    <source>
        <dbReference type="Proteomes" id="UP001558535"/>
    </source>
</evidence>
<name>A0ABV3W9V2_9BURK</name>
<dbReference type="Proteomes" id="UP001558535">
    <property type="component" value="Unassembled WGS sequence"/>
</dbReference>
<dbReference type="EMBL" id="JBFPKE010000002">
    <property type="protein sequence ID" value="MEX3749811.1"/>
    <property type="molecule type" value="Genomic_DNA"/>
</dbReference>
<comment type="caution">
    <text evidence="1">The sequence shown here is derived from an EMBL/GenBank/DDBJ whole genome shotgun (WGS) entry which is preliminary data.</text>
</comment>
<accession>A0ABV3W9V2</accession>